<organism evidence="1 2">
    <name type="scientific">Candidozyma auris</name>
    <name type="common">Yeast</name>
    <name type="synonym">Candida auris</name>
    <dbReference type="NCBI Taxonomy" id="498019"/>
    <lineage>
        <taxon>Eukaryota</taxon>
        <taxon>Fungi</taxon>
        <taxon>Dikarya</taxon>
        <taxon>Ascomycota</taxon>
        <taxon>Saccharomycotina</taxon>
        <taxon>Pichiomycetes</taxon>
        <taxon>Metschnikowiaceae</taxon>
        <taxon>Candidozyma</taxon>
    </lineage>
</organism>
<comment type="caution">
    <text evidence="1">The sequence shown here is derived from an EMBL/GenBank/DDBJ whole genome shotgun (WGS) entry which is preliminary data.</text>
</comment>
<dbReference type="VEuPathDB" id="FungiDB:QG37_04131"/>
<protein>
    <submittedName>
        <fullName evidence="1">Uncharacterized protein</fullName>
    </submittedName>
</protein>
<name>A0A0L0NYM1_CANAR</name>
<gene>
    <name evidence="1" type="ORF">QG37_04131</name>
</gene>
<evidence type="ECO:0000313" key="1">
    <source>
        <dbReference type="EMBL" id="KND99068.1"/>
    </source>
</evidence>
<dbReference type="Proteomes" id="UP000037122">
    <property type="component" value="Unassembled WGS sequence"/>
</dbReference>
<evidence type="ECO:0000313" key="2">
    <source>
        <dbReference type="Proteomes" id="UP000037122"/>
    </source>
</evidence>
<proteinExistence type="predicted"/>
<dbReference type="AlphaFoldDB" id="A0A0L0NYM1"/>
<reference evidence="2" key="1">
    <citation type="journal article" date="2015" name="BMC Genomics">
        <title>Draft genome of a commonly misdiagnosed multidrug resistant pathogen Candida auris.</title>
        <authorList>
            <person name="Chatterjee S."/>
            <person name="Alampalli S.V."/>
            <person name="Nageshan R.K."/>
            <person name="Chettiar S.T."/>
            <person name="Joshi S."/>
            <person name="Tatu U.S."/>
        </authorList>
    </citation>
    <scope>NUCLEOTIDE SEQUENCE [LARGE SCALE GENOMIC DNA]</scope>
    <source>
        <strain evidence="2">6684</strain>
    </source>
</reference>
<accession>A0A0L0NYM1</accession>
<sequence>MLIAVIFRAVQKKKKKKKKNGRKSSLSYVVVFKAFE</sequence>
<dbReference type="EMBL" id="LGST01000027">
    <property type="protein sequence ID" value="KND99068.1"/>
    <property type="molecule type" value="Genomic_DNA"/>
</dbReference>